<keyword evidence="4" id="KW-0378">Hydrolase</keyword>
<dbReference type="SUPFAM" id="SSF55811">
    <property type="entry name" value="Nudix"/>
    <property type="match status" value="1"/>
</dbReference>
<dbReference type="CDD" id="cd03426">
    <property type="entry name" value="NUDIX_CoAse_Nudt7"/>
    <property type="match status" value="1"/>
</dbReference>
<evidence type="ECO:0000259" key="7">
    <source>
        <dbReference type="PROSITE" id="PS51462"/>
    </source>
</evidence>
<keyword evidence="3" id="KW-0479">Metal-binding</keyword>
<gene>
    <name evidence="8" type="ORF">B5D82_13805</name>
</gene>
<proteinExistence type="predicted"/>
<dbReference type="RefSeq" id="WP_081152323.1">
    <property type="nucleotide sequence ID" value="NZ_CP020465.1"/>
</dbReference>
<sequence>MTKDEFIQRFQMQALPASAHKFRYPHKLKSAAVLIPIVCNQDKLEVLFTKRANHLTHHPGQISFPGGKVENFDIDMTATALRETLEEIGLQSTYINVLGQLKPYQTISGFEITPIVATVTNSQSYQIDENEVSEIFHVPLSHFLQRQHHIQIPVYHHGEHHNVHFMPYQQYNIWGATAAMLHDLSILLNQDN</sequence>
<dbReference type="InterPro" id="IPR000086">
    <property type="entry name" value="NUDIX_hydrolase_dom"/>
</dbReference>
<dbReference type="Gene3D" id="3.90.79.10">
    <property type="entry name" value="Nucleoside Triphosphate Pyrophosphohydrolase"/>
    <property type="match status" value="1"/>
</dbReference>
<dbReference type="NCBIfam" id="NF007980">
    <property type="entry name" value="PRK10707.1"/>
    <property type="match status" value="1"/>
</dbReference>
<dbReference type="PROSITE" id="PS51462">
    <property type="entry name" value="NUDIX"/>
    <property type="match status" value="1"/>
</dbReference>
<dbReference type="Pfam" id="PF00293">
    <property type="entry name" value="NUDIX"/>
    <property type="match status" value="1"/>
</dbReference>
<dbReference type="GO" id="GO:0046872">
    <property type="term" value="F:metal ion binding"/>
    <property type="evidence" value="ECO:0007669"/>
    <property type="project" value="UniProtKB-KW"/>
</dbReference>
<dbReference type="GO" id="GO:0010945">
    <property type="term" value="F:coenzyme A diphosphatase activity"/>
    <property type="evidence" value="ECO:0007669"/>
    <property type="project" value="InterPro"/>
</dbReference>
<dbReference type="KEGG" id="cber:B5D82_13805"/>
<dbReference type="Proteomes" id="UP000202259">
    <property type="component" value="Chromosome"/>
</dbReference>
<evidence type="ECO:0000256" key="3">
    <source>
        <dbReference type="ARBA" id="ARBA00022723"/>
    </source>
</evidence>
<keyword evidence="5" id="KW-0460">Magnesium</keyword>
<dbReference type="InterPro" id="IPR015797">
    <property type="entry name" value="NUDIX_hydrolase-like_dom_sf"/>
</dbReference>
<dbReference type="PANTHER" id="PTHR12992:SF11">
    <property type="entry name" value="MITOCHONDRIAL COENZYME A DIPHOSPHATASE NUDT8"/>
    <property type="match status" value="1"/>
</dbReference>
<evidence type="ECO:0000256" key="6">
    <source>
        <dbReference type="ARBA" id="ARBA00023211"/>
    </source>
</evidence>
<comment type="cofactor">
    <cofactor evidence="2">
        <name>Mg(2+)</name>
        <dbReference type="ChEBI" id="CHEBI:18420"/>
    </cofactor>
</comment>
<feature type="domain" description="Nudix hydrolase" evidence="7">
    <location>
        <begin position="28"/>
        <end position="160"/>
    </location>
</feature>
<evidence type="ECO:0000256" key="5">
    <source>
        <dbReference type="ARBA" id="ARBA00022842"/>
    </source>
</evidence>
<comment type="cofactor">
    <cofactor evidence="1">
        <name>Mn(2+)</name>
        <dbReference type="ChEBI" id="CHEBI:29035"/>
    </cofactor>
</comment>
<dbReference type="InterPro" id="IPR045121">
    <property type="entry name" value="CoAse"/>
</dbReference>
<accession>A0A222GBL7</accession>
<dbReference type="AlphaFoldDB" id="A0A222GBL7"/>
<name>A0A222GBL7_9GAMM</name>
<dbReference type="OrthoDB" id="9802805at2"/>
<dbReference type="EMBL" id="CP020465">
    <property type="protein sequence ID" value="ASP48744.1"/>
    <property type="molecule type" value="Genomic_DNA"/>
</dbReference>
<evidence type="ECO:0000256" key="4">
    <source>
        <dbReference type="ARBA" id="ARBA00022801"/>
    </source>
</evidence>
<protein>
    <submittedName>
        <fullName evidence="8">CoA pyrophosphatase</fullName>
    </submittedName>
</protein>
<dbReference type="PANTHER" id="PTHR12992">
    <property type="entry name" value="NUDIX HYDROLASE"/>
    <property type="match status" value="1"/>
</dbReference>
<organism evidence="8 9">
    <name type="scientific">Cognaticolwellia beringensis</name>
    <dbReference type="NCBI Taxonomy" id="1967665"/>
    <lineage>
        <taxon>Bacteria</taxon>
        <taxon>Pseudomonadati</taxon>
        <taxon>Pseudomonadota</taxon>
        <taxon>Gammaproteobacteria</taxon>
        <taxon>Alteromonadales</taxon>
        <taxon>Colwelliaceae</taxon>
        <taxon>Cognaticolwellia</taxon>
    </lineage>
</organism>
<evidence type="ECO:0000313" key="9">
    <source>
        <dbReference type="Proteomes" id="UP000202259"/>
    </source>
</evidence>
<evidence type="ECO:0000313" key="8">
    <source>
        <dbReference type="EMBL" id="ASP48744.1"/>
    </source>
</evidence>
<keyword evidence="9" id="KW-1185">Reference proteome</keyword>
<evidence type="ECO:0000256" key="2">
    <source>
        <dbReference type="ARBA" id="ARBA00001946"/>
    </source>
</evidence>
<keyword evidence="6" id="KW-0464">Manganese</keyword>
<reference evidence="8 9" key="1">
    <citation type="submission" date="2017-08" db="EMBL/GenBank/DDBJ databases">
        <title>Complete genome of Colwellia sp. NB097-1, a psychrophile bacterium ioslated from Bering Sea.</title>
        <authorList>
            <person name="Chen X."/>
        </authorList>
    </citation>
    <scope>NUCLEOTIDE SEQUENCE [LARGE SCALE GENOMIC DNA]</scope>
    <source>
        <strain evidence="8 9">NB097-1</strain>
    </source>
</reference>
<evidence type="ECO:0000256" key="1">
    <source>
        <dbReference type="ARBA" id="ARBA00001936"/>
    </source>
</evidence>